<accession>A0ABZ2UV58</accession>
<name>A0ABZ2UV58_9CYAN</name>
<keyword evidence="3" id="KW-1185">Reference proteome</keyword>
<feature type="transmembrane region" description="Helical" evidence="1">
    <location>
        <begin position="12"/>
        <end position="37"/>
    </location>
</feature>
<reference evidence="2 3" key="1">
    <citation type="submission" date="2024-04" db="EMBL/GenBank/DDBJ databases">
        <title>Okeanomitos corallinicola gen. &amp; sp. nov. (Nostocales, Cyanobacteria), a new toxic marine heterocyst-forming cyanobacterium from a coral reef.</title>
        <authorList>
            <person name="Li H."/>
            <person name="Li R."/>
            <person name="Kang J."/>
            <person name="Hii K.S."/>
            <person name="Mohamed H.F."/>
            <person name="Xu X."/>
            <person name="Luo Z."/>
        </authorList>
    </citation>
    <scope>NUCLEOTIDE SEQUENCE [LARGE SCALE GENOMIC DNA]</scope>
    <source>
        <strain evidence="2 3">TIOX110</strain>
    </source>
</reference>
<evidence type="ECO:0000313" key="3">
    <source>
        <dbReference type="Proteomes" id="UP001483337"/>
    </source>
</evidence>
<gene>
    <name evidence="2" type="ORF">WJM97_04010</name>
</gene>
<keyword evidence="1" id="KW-0472">Membrane</keyword>
<feature type="transmembrane region" description="Helical" evidence="1">
    <location>
        <begin position="57"/>
        <end position="80"/>
    </location>
</feature>
<evidence type="ECO:0000313" key="2">
    <source>
        <dbReference type="EMBL" id="WZB88854.1"/>
    </source>
</evidence>
<sequence>MNTISNLQLKRSTWQTAVMLTLGFWLSSTLLLDWVIMPSLYLSGMMKEEGFASAGYTIFWNFNRLELLLAAIALTAVLAMSKAKSNWRLDSIFLSCLLLTVALLDTYLLAPQMCALGSNLSLLATTSTVTKTMSLLHSSYFILEALKLLAAGVLLNRCWQQA</sequence>
<evidence type="ECO:0008006" key="4">
    <source>
        <dbReference type="Google" id="ProtNLM"/>
    </source>
</evidence>
<protein>
    <recommendedName>
        <fullName evidence="4">DUF4149 domain-containing protein</fullName>
    </recommendedName>
</protein>
<dbReference type="EMBL" id="CP150886">
    <property type="protein sequence ID" value="WZB88854.1"/>
    <property type="molecule type" value="Genomic_DNA"/>
</dbReference>
<keyword evidence="1" id="KW-1133">Transmembrane helix</keyword>
<proteinExistence type="predicted"/>
<organism evidence="2 3">
    <name type="scientific">Okeanomitos corallinicola TIOX110</name>
    <dbReference type="NCBI Taxonomy" id="3133117"/>
    <lineage>
        <taxon>Bacteria</taxon>
        <taxon>Bacillati</taxon>
        <taxon>Cyanobacteriota</taxon>
        <taxon>Cyanophyceae</taxon>
        <taxon>Nostocales</taxon>
        <taxon>Aphanizomenonaceae</taxon>
        <taxon>Okeanomitos</taxon>
    </lineage>
</organism>
<feature type="transmembrane region" description="Helical" evidence="1">
    <location>
        <begin position="92"/>
        <end position="110"/>
    </location>
</feature>
<keyword evidence="1" id="KW-0812">Transmembrane</keyword>
<dbReference type="Proteomes" id="UP001483337">
    <property type="component" value="Chromosome"/>
</dbReference>
<dbReference type="RefSeq" id="WP_353931759.1">
    <property type="nucleotide sequence ID" value="NZ_CP150886.1"/>
</dbReference>
<evidence type="ECO:0000256" key="1">
    <source>
        <dbReference type="SAM" id="Phobius"/>
    </source>
</evidence>
<feature type="transmembrane region" description="Helical" evidence="1">
    <location>
        <begin position="140"/>
        <end position="159"/>
    </location>
</feature>